<dbReference type="PANTHER" id="PTHR33164:SF43">
    <property type="entry name" value="HTH-TYPE TRANSCRIPTIONAL REPRESSOR YETL"/>
    <property type="match status" value="1"/>
</dbReference>
<dbReference type="InterPro" id="IPR036388">
    <property type="entry name" value="WH-like_DNA-bd_sf"/>
</dbReference>
<keyword evidence="3" id="KW-1185">Reference proteome</keyword>
<dbReference type="InterPro" id="IPR039422">
    <property type="entry name" value="MarR/SlyA-like"/>
</dbReference>
<dbReference type="PROSITE" id="PS50995">
    <property type="entry name" value="HTH_MARR_2"/>
    <property type="match status" value="1"/>
</dbReference>
<proteinExistence type="predicted"/>
<organism evidence="2 3">
    <name type="scientific">Fodinibius salicampi</name>
    <dbReference type="NCBI Taxonomy" id="1920655"/>
    <lineage>
        <taxon>Bacteria</taxon>
        <taxon>Pseudomonadati</taxon>
        <taxon>Balneolota</taxon>
        <taxon>Balneolia</taxon>
        <taxon>Balneolales</taxon>
        <taxon>Balneolaceae</taxon>
        <taxon>Fodinibius</taxon>
    </lineage>
</organism>
<feature type="domain" description="HTH marR-type" evidence="1">
    <location>
        <begin position="10"/>
        <end position="139"/>
    </location>
</feature>
<accession>A0ABT3Q0P7</accession>
<gene>
    <name evidence="2" type="ORF">LQ318_12295</name>
</gene>
<dbReference type="Gene3D" id="1.10.10.10">
    <property type="entry name" value="Winged helix-like DNA-binding domain superfamily/Winged helix DNA-binding domain"/>
    <property type="match status" value="1"/>
</dbReference>
<evidence type="ECO:0000313" key="3">
    <source>
        <dbReference type="Proteomes" id="UP001207337"/>
    </source>
</evidence>
<dbReference type="PANTHER" id="PTHR33164">
    <property type="entry name" value="TRANSCRIPTIONAL REGULATOR, MARR FAMILY"/>
    <property type="match status" value="1"/>
</dbReference>
<dbReference type="Proteomes" id="UP001207337">
    <property type="component" value="Unassembled WGS sequence"/>
</dbReference>
<sequence>MADERDLDLSQNLFFLAGALSRELSYQADEAFASVGLSSSHALLLLLIHRDPGVQPGALANKLHLKPSTITRLVQKLERRELVEKESQGRATAISCTGKGIRMAERISEQWQELLQGKQEELGERYVSVLSEMISKALDTMENS</sequence>
<reference evidence="2 3" key="1">
    <citation type="submission" date="2021-11" db="EMBL/GenBank/DDBJ databases">
        <title>Aliifidinibius sp. nov., a new bacterium isolated from saline soil.</title>
        <authorList>
            <person name="Galisteo C."/>
            <person name="De La Haba R."/>
            <person name="Sanchez-Porro C."/>
            <person name="Ventosa A."/>
        </authorList>
    </citation>
    <scope>NUCLEOTIDE SEQUENCE [LARGE SCALE GENOMIC DNA]</scope>
    <source>
        <strain evidence="2 3">KACC 190600</strain>
    </source>
</reference>
<dbReference type="SUPFAM" id="SSF46785">
    <property type="entry name" value="Winged helix' DNA-binding domain"/>
    <property type="match status" value="1"/>
</dbReference>
<dbReference type="InterPro" id="IPR000835">
    <property type="entry name" value="HTH_MarR-typ"/>
</dbReference>
<dbReference type="InterPro" id="IPR036390">
    <property type="entry name" value="WH_DNA-bd_sf"/>
</dbReference>
<dbReference type="RefSeq" id="WP_265790536.1">
    <property type="nucleotide sequence ID" value="NZ_BAABRS010000003.1"/>
</dbReference>
<comment type="caution">
    <text evidence="2">The sequence shown here is derived from an EMBL/GenBank/DDBJ whole genome shotgun (WGS) entry which is preliminary data.</text>
</comment>
<dbReference type="EMBL" id="JAJNDC010000003">
    <property type="protein sequence ID" value="MCW9713683.1"/>
    <property type="molecule type" value="Genomic_DNA"/>
</dbReference>
<evidence type="ECO:0000313" key="2">
    <source>
        <dbReference type="EMBL" id="MCW9713683.1"/>
    </source>
</evidence>
<name>A0ABT3Q0P7_9BACT</name>
<dbReference type="Pfam" id="PF12802">
    <property type="entry name" value="MarR_2"/>
    <property type="match status" value="1"/>
</dbReference>
<dbReference type="SMART" id="SM00347">
    <property type="entry name" value="HTH_MARR"/>
    <property type="match status" value="1"/>
</dbReference>
<protein>
    <submittedName>
        <fullName evidence="2">MarR family transcriptional regulator</fullName>
    </submittedName>
</protein>
<evidence type="ECO:0000259" key="1">
    <source>
        <dbReference type="PROSITE" id="PS50995"/>
    </source>
</evidence>